<comment type="function">
    <text evidence="1">Potential calcium sensor.</text>
</comment>
<keyword evidence="2" id="KW-0479">Metal-binding</keyword>
<dbReference type="STRING" id="337451.A0A3S3MM92"/>
<organism evidence="6 7">
    <name type="scientific">Cinnamomum micranthum f. kanehirae</name>
    <dbReference type="NCBI Taxonomy" id="337451"/>
    <lineage>
        <taxon>Eukaryota</taxon>
        <taxon>Viridiplantae</taxon>
        <taxon>Streptophyta</taxon>
        <taxon>Embryophyta</taxon>
        <taxon>Tracheophyta</taxon>
        <taxon>Spermatophyta</taxon>
        <taxon>Magnoliopsida</taxon>
        <taxon>Magnoliidae</taxon>
        <taxon>Laurales</taxon>
        <taxon>Lauraceae</taxon>
        <taxon>Cinnamomum</taxon>
    </lineage>
</organism>
<dbReference type="CDD" id="cd00051">
    <property type="entry name" value="EFh"/>
    <property type="match status" value="1"/>
</dbReference>
<dbReference type="GO" id="GO:0005509">
    <property type="term" value="F:calcium ion binding"/>
    <property type="evidence" value="ECO:0007669"/>
    <property type="project" value="InterPro"/>
</dbReference>
<dbReference type="PANTHER" id="PTHR10891">
    <property type="entry name" value="EF-HAND CALCIUM-BINDING DOMAIN CONTAINING PROTEIN"/>
    <property type="match status" value="1"/>
</dbReference>
<dbReference type="EMBL" id="QPKB01000006">
    <property type="protein sequence ID" value="RWR86201.1"/>
    <property type="molecule type" value="Genomic_DNA"/>
</dbReference>
<dbReference type="InterPro" id="IPR039647">
    <property type="entry name" value="EF_hand_pair_protein_CML-like"/>
</dbReference>
<dbReference type="PROSITE" id="PS00018">
    <property type="entry name" value="EF_HAND_1"/>
    <property type="match status" value="3"/>
</dbReference>
<dbReference type="InterPro" id="IPR002048">
    <property type="entry name" value="EF_hand_dom"/>
</dbReference>
<dbReference type="SMART" id="SM00054">
    <property type="entry name" value="EFh"/>
    <property type="match status" value="3"/>
</dbReference>
<feature type="domain" description="EF-hand" evidence="5">
    <location>
        <begin position="107"/>
        <end position="142"/>
    </location>
</feature>
<dbReference type="FunFam" id="1.10.238.10:FF:000089">
    <property type="entry name" value="calmodulin-like protein 3"/>
    <property type="match status" value="1"/>
</dbReference>
<dbReference type="PROSITE" id="PS50222">
    <property type="entry name" value="EF_HAND_2"/>
    <property type="match status" value="3"/>
</dbReference>
<reference evidence="6 7" key="1">
    <citation type="journal article" date="2019" name="Nat. Plants">
        <title>Stout camphor tree genome fills gaps in understanding of flowering plant genome evolution.</title>
        <authorList>
            <person name="Chaw S.M."/>
            <person name="Liu Y.C."/>
            <person name="Wu Y.W."/>
            <person name="Wang H.Y."/>
            <person name="Lin C.I."/>
            <person name="Wu C.S."/>
            <person name="Ke H.M."/>
            <person name="Chang L.Y."/>
            <person name="Hsu C.Y."/>
            <person name="Yang H.T."/>
            <person name="Sudianto E."/>
            <person name="Hsu M.H."/>
            <person name="Wu K.P."/>
            <person name="Wang L.N."/>
            <person name="Leebens-Mack J.H."/>
            <person name="Tsai I.J."/>
        </authorList>
    </citation>
    <scope>NUCLEOTIDE SEQUENCE [LARGE SCALE GENOMIC DNA]</scope>
    <source>
        <strain evidence="7">cv. Chaw 1501</strain>
        <tissue evidence="6">Young leaves</tissue>
    </source>
</reference>
<gene>
    <name evidence="6" type="ORF">CKAN_01508600</name>
</gene>
<name>A0A3S3MM92_9MAGN</name>
<keyword evidence="4" id="KW-0106">Calcium</keyword>
<dbReference type="Pfam" id="PF13499">
    <property type="entry name" value="EF-hand_7"/>
    <property type="match status" value="1"/>
</dbReference>
<dbReference type="InterPro" id="IPR018247">
    <property type="entry name" value="EF_Hand_1_Ca_BS"/>
</dbReference>
<dbReference type="Pfam" id="PF13405">
    <property type="entry name" value="EF-hand_6"/>
    <property type="match status" value="1"/>
</dbReference>
<evidence type="ECO:0000256" key="4">
    <source>
        <dbReference type="ARBA" id="ARBA00022837"/>
    </source>
</evidence>
<keyword evidence="3" id="KW-0677">Repeat</keyword>
<dbReference type="Proteomes" id="UP000283530">
    <property type="component" value="Unassembled WGS sequence"/>
</dbReference>
<dbReference type="AlphaFoldDB" id="A0A3S3MM92"/>
<comment type="caution">
    <text evidence="6">The sequence shown here is derived from an EMBL/GenBank/DDBJ whole genome shotgun (WGS) entry which is preliminary data.</text>
</comment>
<protein>
    <submittedName>
        <fullName evidence="6">EF-hand domain-containing protein</fullName>
    </submittedName>
</protein>
<evidence type="ECO:0000259" key="5">
    <source>
        <dbReference type="PROSITE" id="PS50222"/>
    </source>
</evidence>
<feature type="domain" description="EF-hand" evidence="5">
    <location>
        <begin position="145"/>
        <end position="180"/>
    </location>
</feature>
<dbReference type="OrthoDB" id="26525at2759"/>
<sequence length="182" mass="20223">MGHEAKPNLSRASPSFRLRNPSLNTLRLRRIFDVFDSNGDGVITPRELSRALHQLGLEADPSELDSTVRSHIRPGKPGLEFEDFVSLHRSLGDSLFGAESGSESESESESDMKEAFKVFDEDGDGFISAVELQMVLGKLGLQEGKEMDSVRQMICSVDRDRDGRVDFGEFKEMMQRVSVPSA</sequence>
<evidence type="ECO:0000313" key="6">
    <source>
        <dbReference type="EMBL" id="RWR86201.1"/>
    </source>
</evidence>
<evidence type="ECO:0000256" key="1">
    <source>
        <dbReference type="ARBA" id="ARBA00003291"/>
    </source>
</evidence>
<accession>A0A3S3MM92</accession>
<proteinExistence type="predicted"/>
<dbReference type="SUPFAM" id="SSF47473">
    <property type="entry name" value="EF-hand"/>
    <property type="match status" value="1"/>
</dbReference>
<feature type="domain" description="EF-hand" evidence="5">
    <location>
        <begin position="23"/>
        <end position="58"/>
    </location>
</feature>
<keyword evidence="7" id="KW-1185">Reference proteome</keyword>
<evidence type="ECO:0000256" key="3">
    <source>
        <dbReference type="ARBA" id="ARBA00022737"/>
    </source>
</evidence>
<dbReference type="Gene3D" id="1.10.238.10">
    <property type="entry name" value="EF-hand"/>
    <property type="match status" value="2"/>
</dbReference>
<evidence type="ECO:0000256" key="2">
    <source>
        <dbReference type="ARBA" id="ARBA00022723"/>
    </source>
</evidence>
<dbReference type="InterPro" id="IPR011992">
    <property type="entry name" value="EF-hand-dom_pair"/>
</dbReference>
<evidence type="ECO:0000313" key="7">
    <source>
        <dbReference type="Proteomes" id="UP000283530"/>
    </source>
</evidence>